<sequence>MAYNMDSSSYGKFFFLSSFAVGSFIAKALFDQYGTLPLHLFYSSIEVHSYDEAYNYLMYWLTKQRFNENKRHLIASTSLTSGQPDWYNEKVNEEGGLDDFDPDDTIDDAKWRASFANTRPLMWMPSTGTHWFKFMGRHLALTREVEEHNAMMYTRTEKLRISCLGWDASALKQLMLEARVEFSQKEKGKTVIYRGSKRAFDNEFTWTRSISRPARPLSTVLLEGEEKHAFLQDVQQYLHPATMRWYSDRGIPYRRGYLFYGPPGTGKSSLAFAAAGFLGLNVYILNLNSQQLTEDVLAQLFQDLPRRCLVLLEDIDSNEVTNRRTAETHKKRKGKSSLSLSALLNIIDGVAAQEGRALIMTTNHHEHLDPALVRPGRVDYQLEFKLASRYLAKEMFQNIFNEPQTNIDMDFDDSRSEIISATESKKLAVWDSSSSSATTDIEGLAKAFSEKIPEYTFSPAEIQGFLLRHKSSPEDAAGNVEAWVRKTLDEKEQQGLEEAHEPEEIDAQTDEDQAESHSDENGSDQESSEEDELDQVKKRLR</sequence>
<dbReference type="Proteomes" id="UP001177260">
    <property type="component" value="Unassembled WGS sequence"/>
</dbReference>
<dbReference type="EMBL" id="JAOPJF010000023">
    <property type="protein sequence ID" value="KAK1145593.1"/>
    <property type="molecule type" value="Genomic_DNA"/>
</dbReference>
<accession>A0ACC3B5U9</accession>
<organism evidence="1 2">
    <name type="scientific">Aspergillus melleus</name>
    <dbReference type="NCBI Taxonomy" id="138277"/>
    <lineage>
        <taxon>Eukaryota</taxon>
        <taxon>Fungi</taxon>
        <taxon>Dikarya</taxon>
        <taxon>Ascomycota</taxon>
        <taxon>Pezizomycotina</taxon>
        <taxon>Eurotiomycetes</taxon>
        <taxon>Eurotiomycetidae</taxon>
        <taxon>Eurotiales</taxon>
        <taxon>Aspergillaceae</taxon>
        <taxon>Aspergillus</taxon>
        <taxon>Aspergillus subgen. Circumdati</taxon>
    </lineage>
</organism>
<reference evidence="1 2" key="1">
    <citation type="journal article" date="2023" name="ACS Omega">
        <title>Identification of the Neoaspergillic Acid Biosynthesis Gene Cluster by Establishing an In Vitro CRISPR-Ribonucleoprotein Genetic System in Aspergillus melleus.</title>
        <authorList>
            <person name="Yuan B."/>
            <person name="Grau M.F."/>
            <person name="Murata R.M."/>
            <person name="Torok T."/>
            <person name="Venkateswaran K."/>
            <person name="Stajich J.E."/>
            <person name="Wang C.C.C."/>
        </authorList>
    </citation>
    <scope>NUCLEOTIDE SEQUENCE [LARGE SCALE GENOMIC DNA]</scope>
    <source>
        <strain evidence="1 2">IMV 1140</strain>
    </source>
</reference>
<comment type="caution">
    <text evidence="1">The sequence shown here is derived from an EMBL/GenBank/DDBJ whole genome shotgun (WGS) entry which is preliminary data.</text>
</comment>
<evidence type="ECO:0000313" key="1">
    <source>
        <dbReference type="EMBL" id="KAK1145593.1"/>
    </source>
</evidence>
<proteinExistence type="predicted"/>
<gene>
    <name evidence="1" type="ORF">N8T08_004152</name>
</gene>
<protein>
    <submittedName>
        <fullName evidence="1">Uncharacterized protein</fullName>
    </submittedName>
</protein>
<keyword evidence="2" id="KW-1185">Reference proteome</keyword>
<name>A0ACC3B5U9_9EURO</name>
<evidence type="ECO:0000313" key="2">
    <source>
        <dbReference type="Proteomes" id="UP001177260"/>
    </source>
</evidence>